<sequence length="268" mass="28754">MTARWRRGSRAGRSSATPSWTCTPVQGPWCQGGSGTPSITPSNRWPGREVRAATLPLRNTPARTVPVLWNLGPPGHRGSRPVERLCHPSGLPVSGSWHGGGVTPVIRAYQPSDRAACLDIFDANTPQSFVPGERPAFEAWLDEAPGRADYLVMEGPPGVVACGGLWVSEDAERSAGLAWGMVHPAWQRQGLGDALARVRLARLQALGVTRAVLDTSQFTAPFYARLGFQEVRRTPNGYGPGLDRVDMVVDLTDATGGQSWPALAQSTE</sequence>
<dbReference type="GO" id="GO:0016747">
    <property type="term" value="F:acyltransferase activity, transferring groups other than amino-acyl groups"/>
    <property type="evidence" value="ECO:0007669"/>
    <property type="project" value="InterPro"/>
</dbReference>
<dbReference type="AlphaFoldDB" id="A0A5C4YBD5"/>
<dbReference type="CDD" id="cd04301">
    <property type="entry name" value="NAT_SF"/>
    <property type="match status" value="1"/>
</dbReference>
<organism evidence="5 6">
    <name type="scientific">Deinococcus radiopugnans ATCC 19172</name>
    <dbReference type="NCBI Taxonomy" id="585398"/>
    <lineage>
        <taxon>Bacteria</taxon>
        <taxon>Thermotogati</taxon>
        <taxon>Deinococcota</taxon>
        <taxon>Deinococci</taxon>
        <taxon>Deinococcales</taxon>
        <taxon>Deinococcaceae</taxon>
        <taxon>Deinococcus</taxon>
    </lineage>
</organism>
<feature type="compositionally biased region" description="Basic residues" evidence="3">
    <location>
        <begin position="1"/>
        <end position="10"/>
    </location>
</feature>
<dbReference type="EMBL" id="VDMO01000001">
    <property type="protein sequence ID" value="TNM72926.1"/>
    <property type="molecule type" value="Genomic_DNA"/>
</dbReference>
<reference evidence="5 6" key="1">
    <citation type="submission" date="2019-06" db="EMBL/GenBank/DDBJ databases">
        <title>Genome sequence of Deinococcus radiopugnans ATCC 19172.</title>
        <authorList>
            <person name="Maclea K.S."/>
            <person name="Maynard C.R."/>
        </authorList>
    </citation>
    <scope>NUCLEOTIDE SEQUENCE [LARGE SCALE GENOMIC DNA]</scope>
    <source>
        <strain evidence="5 6">ATCC 19172</strain>
    </source>
</reference>
<evidence type="ECO:0000256" key="2">
    <source>
        <dbReference type="ARBA" id="ARBA00023315"/>
    </source>
</evidence>
<dbReference type="InterPro" id="IPR000182">
    <property type="entry name" value="GNAT_dom"/>
</dbReference>
<evidence type="ECO:0000313" key="6">
    <source>
        <dbReference type="Proteomes" id="UP000313988"/>
    </source>
</evidence>
<dbReference type="InterPro" id="IPR016181">
    <property type="entry name" value="Acyl_CoA_acyltransferase"/>
</dbReference>
<proteinExistence type="predicted"/>
<name>A0A5C4YBD5_9DEIO</name>
<gene>
    <name evidence="5" type="ORF">FHR04_00395</name>
</gene>
<evidence type="ECO:0000256" key="1">
    <source>
        <dbReference type="ARBA" id="ARBA00022679"/>
    </source>
</evidence>
<keyword evidence="1 5" id="KW-0808">Transferase</keyword>
<evidence type="ECO:0000256" key="3">
    <source>
        <dbReference type="SAM" id="MobiDB-lite"/>
    </source>
</evidence>
<dbReference type="Proteomes" id="UP000313988">
    <property type="component" value="Unassembled WGS sequence"/>
</dbReference>
<feature type="domain" description="N-acetyltransferase" evidence="4">
    <location>
        <begin position="104"/>
        <end position="252"/>
    </location>
</feature>
<dbReference type="PROSITE" id="PS51186">
    <property type="entry name" value="GNAT"/>
    <property type="match status" value="1"/>
</dbReference>
<dbReference type="SUPFAM" id="SSF55729">
    <property type="entry name" value="Acyl-CoA N-acyltransferases (Nat)"/>
    <property type="match status" value="1"/>
</dbReference>
<dbReference type="Gene3D" id="3.40.630.30">
    <property type="match status" value="1"/>
</dbReference>
<dbReference type="InterPro" id="IPR050832">
    <property type="entry name" value="Bact_Acetyltransf"/>
</dbReference>
<evidence type="ECO:0000259" key="4">
    <source>
        <dbReference type="PROSITE" id="PS51186"/>
    </source>
</evidence>
<dbReference type="Pfam" id="PF13508">
    <property type="entry name" value="Acetyltransf_7"/>
    <property type="match status" value="1"/>
</dbReference>
<dbReference type="PANTHER" id="PTHR43877:SF1">
    <property type="entry name" value="ACETYLTRANSFERASE"/>
    <property type="match status" value="1"/>
</dbReference>
<dbReference type="OrthoDB" id="2380306at2"/>
<evidence type="ECO:0000313" key="5">
    <source>
        <dbReference type="EMBL" id="TNM72926.1"/>
    </source>
</evidence>
<dbReference type="PANTHER" id="PTHR43877">
    <property type="entry name" value="AMINOALKYLPHOSPHONATE N-ACETYLTRANSFERASE-RELATED-RELATED"/>
    <property type="match status" value="1"/>
</dbReference>
<comment type="caution">
    <text evidence="5">The sequence shown here is derived from an EMBL/GenBank/DDBJ whole genome shotgun (WGS) entry which is preliminary data.</text>
</comment>
<accession>A0A5C4YBD5</accession>
<feature type="region of interest" description="Disordered" evidence="3">
    <location>
        <begin position="1"/>
        <end position="45"/>
    </location>
</feature>
<protein>
    <submittedName>
        <fullName evidence="5">GNAT family N-acetyltransferase</fullName>
    </submittedName>
</protein>
<keyword evidence="2" id="KW-0012">Acyltransferase</keyword>